<dbReference type="EMBL" id="GIFC01002767">
    <property type="protein sequence ID" value="MXU84850.1"/>
    <property type="molecule type" value="Transcribed_RNA"/>
</dbReference>
<evidence type="ECO:0000256" key="1">
    <source>
        <dbReference type="SAM" id="SignalP"/>
    </source>
</evidence>
<evidence type="ECO:0000313" key="2">
    <source>
        <dbReference type="EMBL" id="MXU84850.1"/>
    </source>
</evidence>
<accession>A0A6B0U860</accession>
<reference evidence="2" key="1">
    <citation type="submission" date="2019-12" db="EMBL/GenBank/DDBJ databases">
        <title>An insight into the sialome of adult female Ixodes ricinus ticks feeding for 6 days.</title>
        <authorList>
            <person name="Perner J."/>
            <person name="Ribeiro J.M.C."/>
        </authorList>
    </citation>
    <scope>NUCLEOTIDE SEQUENCE</scope>
    <source>
        <strain evidence="2">Semi-engorged</strain>
        <tissue evidence="2">Salivary glands</tissue>
    </source>
</reference>
<keyword evidence="1" id="KW-0732">Signal</keyword>
<proteinExistence type="predicted"/>
<feature type="signal peptide" evidence="1">
    <location>
        <begin position="1"/>
        <end position="16"/>
    </location>
</feature>
<feature type="chain" id="PRO_5025616377" evidence="1">
    <location>
        <begin position="17"/>
        <end position="83"/>
    </location>
</feature>
<name>A0A6B0U860_IXORI</name>
<sequence>MAFSLIFATIVDSSLTCCCAFAKASSRDPESTERPKLRTVDRTTIRRIMSLGRPIQELRLISPVVQRQRLSPREHPTSLSQEE</sequence>
<protein>
    <submittedName>
        <fullName evidence="2">Putative secreted protein</fullName>
    </submittedName>
</protein>
<organism evidence="2">
    <name type="scientific">Ixodes ricinus</name>
    <name type="common">Common tick</name>
    <name type="synonym">Acarus ricinus</name>
    <dbReference type="NCBI Taxonomy" id="34613"/>
    <lineage>
        <taxon>Eukaryota</taxon>
        <taxon>Metazoa</taxon>
        <taxon>Ecdysozoa</taxon>
        <taxon>Arthropoda</taxon>
        <taxon>Chelicerata</taxon>
        <taxon>Arachnida</taxon>
        <taxon>Acari</taxon>
        <taxon>Parasitiformes</taxon>
        <taxon>Ixodida</taxon>
        <taxon>Ixodoidea</taxon>
        <taxon>Ixodidae</taxon>
        <taxon>Ixodinae</taxon>
        <taxon>Ixodes</taxon>
    </lineage>
</organism>
<dbReference type="AlphaFoldDB" id="A0A6B0U860"/>